<dbReference type="InterPro" id="IPR005025">
    <property type="entry name" value="FMN_Rdtase-like_dom"/>
</dbReference>
<dbReference type="Proteomes" id="UP000243499">
    <property type="component" value="Chromosome 1"/>
</dbReference>
<feature type="domain" description="Flavodoxin-like" evidence="9">
    <location>
        <begin position="300"/>
        <end position="471"/>
    </location>
</feature>
<comment type="pathway">
    <text evidence="1">Glycolipid biosynthesis; glycosylphosphatidylinositol-anchor biosynthesis.</text>
</comment>
<dbReference type="SUPFAM" id="SSF52218">
    <property type="entry name" value="Flavoproteins"/>
    <property type="match status" value="1"/>
</dbReference>
<dbReference type="EMBL" id="CM008046">
    <property type="protein sequence ID" value="PVH65848.1"/>
    <property type="molecule type" value="Genomic_DNA"/>
</dbReference>
<evidence type="ECO:0000256" key="3">
    <source>
        <dbReference type="ARBA" id="ARBA00012648"/>
    </source>
</evidence>
<reference evidence="10" key="1">
    <citation type="submission" date="2018-04" db="EMBL/GenBank/DDBJ databases">
        <title>WGS assembly of Panicum hallii.</title>
        <authorList>
            <person name="Lovell J."/>
            <person name="Jenkins J."/>
            <person name="Lowry D."/>
            <person name="Mamidi S."/>
            <person name="Sreedasyam A."/>
            <person name="Weng X."/>
            <person name="Barry K."/>
            <person name="Bonette J."/>
            <person name="Campitelli B."/>
            <person name="Daum C."/>
            <person name="Gordon S."/>
            <person name="Gould B."/>
            <person name="Lipzen A."/>
            <person name="Macqueen A."/>
            <person name="Palacio-Mejia J."/>
            <person name="Plott C."/>
            <person name="Shakirov E."/>
            <person name="Shu S."/>
            <person name="Yoshinaga Y."/>
            <person name="Zane M."/>
            <person name="Rokhsar D."/>
            <person name="Grimwood J."/>
            <person name="Schmutz J."/>
            <person name="Juenger T."/>
        </authorList>
    </citation>
    <scope>NUCLEOTIDE SEQUENCE [LARGE SCALE GENOMIC DNA]</scope>
    <source>
        <strain evidence="10">FIL2</strain>
    </source>
</reference>
<dbReference type="Pfam" id="PF03358">
    <property type="entry name" value="FMN_red"/>
    <property type="match status" value="1"/>
</dbReference>
<dbReference type="PROSITE" id="PS50902">
    <property type="entry name" value="FLAVODOXIN_LIKE"/>
    <property type="match status" value="1"/>
</dbReference>
<evidence type="ECO:0000256" key="4">
    <source>
        <dbReference type="ARBA" id="ARBA00022502"/>
    </source>
</evidence>
<accession>A0A2T8KUJ4</accession>
<dbReference type="InterPro" id="IPR008254">
    <property type="entry name" value="Flavodoxin/NO_synth"/>
</dbReference>
<comment type="catalytic activity">
    <reaction evidence="6">
        <text>a quinone + NADH + H(+) = a quinol + NAD(+)</text>
        <dbReference type="Rhea" id="RHEA:46160"/>
        <dbReference type="ChEBI" id="CHEBI:15378"/>
        <dbReference type="ChEBI" id="CHEBI:24646"/>
        <dbReference type="ChEBI" id="CHEBI:57540"/>
        <dbReference type="ChEBI" id="CHEBI:57945"/>
        <dbReference type="ChEBI" id="CHEBI:132124"/>
        <dbReference type="EC" id="1.6.5.2"/>
    </reaction>
</comment>
<dbReference type="Pfam" id="PF01650">
    <property type="entry name" value="Peptidase_C13"/>
    <property type="match status" value="1"/>
</dbReference>
<dbReference type="GO" id="GO:0003923">
    <property type="term" value="F:GPI-anchor transamidase activity"/>
    <property type="evidence" value="ECO:0007669"/>
    <property type="project" value="InterPro"/>
</dbReference>
<sequence length="471" mass="52543">MACNPRNSYPAQVFNNENHQLNLYGDNVEVDYRGYEVTVENFLRVLTGRHESAVPRSKRLLSDEGSHILLYMTGHGGDEFLKFQDSEELQSHDLADAVKQMKEKHRFKELLIMVDTCQAATLFSQLHSPGVLAIGSSMKGENSYSHHLDSDIGVSVVDRFTYYTLAFFEKLNMYSNASLNSLFNSYDRSMLMSTAYYRMDLYERSLNEVPVTNFFGSVMKTLHTDSAYTGFLAAHDDETPMSIRDNRHDHFMSKNEASARRSNREKEAQIIPHGWTEVLLEQLEGKNTDTVVLYGLGSMARRRYYSTYGHVATLAEEIQRGAASVTGVEATLWQVPETLSGEALAKMGAPPKRAGVPAIAPAELVEADGVLFGFPTRFGMLPAQLKAFLDGTSDLWCEQRLAGKPAGIFCSTGSPANAGAQGRAARAGRGERGERRDRASGDRRRAPGEERRRGREGGQGGKNRENRRRRS</sequence>
<evidence type="ECO:0000313" key="10">
    <source>
        <dbReference type="EMBL" id="PVH65848.1"/>
    </source>
</evidence>
<evidence type="ECO:0000256" key="8">
    <source>
        <dbReference type="SAM" id="MobiDB-lite"/>
    </source>
</evidence>
<dbReference type="InterPro" id="IPR001096">
    <property type="entry name" value="Peptidase_C13"/>
</dbReference>
<keyword evidence="4" id="KW-0337">GPI-anchor biosynthesis</keyword>
<feature type="compositionally biased region" description="Basic and acidic residues" evidence="8">
    <location>
        <begin position="428"/>
        <end position="456"/>
    </location>
</feature>
<dbReference type="Gene3D" id="3.40.50.1460">
    <property type="match status" value="1"/>
</dbReference>
<proteinExistence type="inferred from homology"/>
<evidence type="ECO:0000256" key="6">
    <source>
        <dbReference type="ARBA" id="ARBA00047678"/>
    </source>
</evidence>
<dbReference type="GO" id="GO:0006508">
    <property type="term" value="P:proteolysis"/>
    <property type="evidence" value="ECO:0007669"/>
    <property type="project" value="InterPro"/>
</dbReference>
<dbReference type="GO" id="GO:0006506">
    <property type="term" value="P:GPI anchor biosynthetic process"/>
    <property type="evidence" value="ECO:0007669"/>
    <property type="project" value="UniProtKB-UniPathway"/>
</dbReference>
<evidence type="ECO:0000259" key="9">
    <source>
        <dbReference type="PROSITE" id="PS50902"/>
    </source>
</evidence>
<dbReference type="PANTHER" id="PTHR48067">
    <property type="entry name" value="GPI-ANCHOR TRANSAMIDASE"/>
    <property type="match status" value="1"/>
</dbReference>
<feature type="compositionally biased region" description="Low complexity" evidence="8">
    <location>
        <begin position="418"/>
        <end position="427"/>
    </location>
</feature>
<dbReference type="InterPro" id="IPR028361">
    <property type="entry name" value="GPI_transamidase"/>
</dbReference>
<keyword evidence="5" id="KW-0732">Signal</keyword>
<dbReference type="Gramene" id="PVH65848">
    <property type="protein sequence ID" value="PVH65848"/>
    <property type="gene ID" value="PAHAL_1G089200"/>
</dbReference>
<evidence type="ECO:0000256" key="1">
    <source>
        <dbReference type="ARBA" id="ARBA00004687"/>
    </source>
</evidence>
<dbReference type="GO" id="GO:0010181">
    <property type="term" value="F:FMN binding"/>
    <property type="evidence" value="ECO:0007669"/>
    <property type="project" value="InterPro"/>
</dbReference>
<dbReference type="Gene3D" id="3.40.50.360">
    <property type="match status" value="1"/>
</dbReference>
<dbReference type="PRINTS" id="PR00776">
    <property type="entry name" value="HEMOGLOBNASE"/>
</dbReference>
<evidence type="ECO:0000256" key="2">
    <source>
        <dbReference type="ARBA" id="ARBA00009941"/>
    </source>
</evidence>
<feature type="region of interest" description="Disordered" evidence="8">
    <location>
        <begin position="412"/>
        <end position="471"/>
    </location>
</feature>
<comment type="catalytic activity">
    <reaction evidence="7">
        <text>a quinone + NADPH + H(+) = a quinol + NADP(+)</text>
        <dbReference type="Rhea" id="RHEA:46164"/>
        <dbReference type="ChEBI" id="CHEBI:15378"/>
        <dbReference type="ChEBI" id="CHEBI:24646"/>
        <dbReference type="ChEBI" id="CHEBI:57783"/>
        <dbReference type="ChEBI" id="CHEBI:58349"/>
        <dbReference type="ChEBI" id="CHEBI:132124"/>
        <dbReference type="EC" id="1.6.5.2"/>
    </reaction>
</comment>
<comment type="similarity">
    <text evidence="2">Belongs to the peptidase C13 family.</text>
</comment>
<evidence type="ECO:0000256" key="5">
    <source>
        <dbReference type="ARBA" id="ARBA00022729"/>
    </source>
</evidence>
<protein>
    <recommendedName>
        <fullName evidence="3">NAD(P)H dehydrogenase (quinone)</fullName>
        <ecNumber evidence="3">1.6.5.2</ecNumber>
    </recommendedName>
</protein>
<gene>
    <name evidence="10" type="ORF">PAHAL_1G089200</name>
</gene>
<dbReference type="InterPro" id="IPR029039">
    <property type="entry name" value="Flavoprotein-like_sf"/>
</dbReference>
<dbReference type="GO" id="GO:0042765">
    <property type="term" value="C:GPI-anchor transamidase complex"/>
    <property type="evidence" value="ECO:0007669"/>
    <property type="project" value="InterPro"/>
</dbReference>
<evidence type="ECO:0000256" key="7">
    <source>
        <dbReference type="ARBA" id="ARBA00048983"/>
    </source>
</evidence>
<organism evidence="10">
    <name type="scientific">Panicum hallii</name>
    <dbReference type="NCBI Taxonomy" id="206008"/>
    <lineage>
        <taxon>Eukaryota</taxon>
        <taxon>Viridiplantae</taxon>
        <taxon>Streptophyta</taxon>
        <taxon>Embryophyta</taxon>
        <taxon>Tracheophyta</taxon>
        <taxon>Spermatophyta</taxon>
        <taxon>Magnoliopsida</taxon>
        <taxon>Liliopsida</taxon>
        <taxon>Poales</taxon>
        <taxon>Poaceae</taxon>
        <taxon>PACMAD clade</taxon>
        <taxon>Panicoideae</taxon>
        <taxon>Panicodae</taxon>
        <taxon>Paniceae</taxon>
        <taxon>Panicinae</taxon>
        <taxon>Panicum</taxon>
        <taxon>Panicum sect. Panicum</taxon>
    </lineage>
</organism>
<dbReference type="PANTHER" id="PTHR48067:SF1">
    <property type="entry name" value="GPI-ANCHOR TRANSAMIDASE"/>
    <property type="match status" value="1"/>
</dbReference>
<dbReference type="GO" id="GO:0016255">
    <property type="term" value="P:attachment of GPI anchor to protein"/>
    <property type="evidence" value="ECO:0007669"/>
    <property type="project" value="InterPro"/>
</dbReference>
<name>A0A2T8KUJ4_9POAL</name>
<dbReference type="EC" id="1.6.5.2" evidence="3"/>
<dbReference type="AlphaFoldDB" id="A0A2T8KUJ4"/>
<dbReference type="GO" id="GO:0003955">
    <property type="term" value="F:NAD(P)H dehydrogenase (quinone) activity"/>
    <property type="evidence" value="ECO:0007669"/>
    <property type="project" value="UniProtKB-EC"/>
</dbReference>
<dbReference type="UniPathway" id="UPA00196"/>